<dbReference type="EnsemblPlants" id="KQJ82406">
    <property type="protein sequence ID" value="KQJ82406"/>
    <property type="gene ID" value="BRADI_5g08825v3"/>
</dbReference>
<reference evidence="3" key="3">
    <citation type="submission" date="2018-08" db="UniProtKB">
        <authorList>
            <consortium name="EnsemblPlants"/>
        </authorList>
    </citation>
    <scope>IDENTIFICATION</scope>
    <source>
        <strain evidence="3">cv. Bd21</strain>
    </source>
</reference>
<reference evidence="2 3" key="1">
    <citation type="journal article" date="2010" name="Nature">
        <title>Genome sequencing and analysis of the model grass Brachypodium distachyon.</title>
        <authorList>
            <consortium name="International Brachypodium Initiative"/>
        </authorList>
    </citation>
    <scope>NUCLEOTIDE SEQUENCE [LARGE SCALE GENOMIC DNA]</scope>
    <source>
        <strain evidence="2 3">Bd21</strain>
    </source>
</reference>
<dbReference type="InParanoid" id="A0A0Q3E422"/>
<evidence type="ECO:0000313" key="3">
    <source>
        <dbReference type="EnsemblPlants" id="KQJ82406"/>
    </source>
</evidence>
<gene>
    <name evidence="2" type="ORF">BRADI_5g08825v3</name>
</gene>
<evidence type="ECO:0000313" key="2">
    <source>
        <dbReference type="EMBL" id="KQJ82406.1"/>
    </source>
</evidence>
<sequence>MDVFIHEDYVNKRNEVRREQRKQLQMLQRRQTASRPAPACGEESPGAPSRCPTPTGMSSSTVRSPTSSSSAVAEEGVSSDHRCLFDCLKPY</sequence>
<dbReference type="FunCoup" id="A0A0Q3E422">
    <property type="interactions" value="313"/>
</dbReference>
<name>A0A0Q3E422_BRADI</name>
<feature type="region of interest" description="Disordered" evidence="1">
    <location>
        <begin position="16"/>
        <end position="79"/>
    </location>
</feature>
<protein>
    <submittedName>
        <fullName evidence="2 3">Uncharacterized protein</fullName>
    </submittedName>
</protein>
<proteinExistence type="predicted"/>
<dbReference type="AlphaFoldDB" id="A0A0Q3E422"/>
<organism evidence="2">
    <name type="scientific">Brachypodium distachyon</name>
    <name type="common">Purple false brome</name>
    <name type="synonym">Trachynia distachya</name>
    <dbReference type="NCBI Taxonomy" id="15368"/>
    <lineage>
        <taxon>Eukaryota</taxon>
        <taxon>Viridiplantae</taxon>
        <taxon>Streptophyta</taxon>
        <taxon>Embryophyta</taxon>
        <taxon>Tracheophyta</taxon>
        <taxon>Spermatophyta</taxon>
        <taxon>Magnoliopsida</taxon>
        <taxon>Liliopsida</taxon>
        <taxon>Poales</taxon>
        <taxon>Poaceae</taxon>
        <taxon>BOP clade</taxon>
        <taxon>Pooideae</taxon>
        <taxon>Stipodae</taxon>
        <taxon>Brachypodieae</taxon>
        <taxon>Brachypodium</taxon>
    </lineage>
</organism>
<dbReference type="Gramene" id="KQJ82406">
    <property type="protein sequence ID" value="KQJ82406"/>
    <property type="gene ID" value="BRADI_5g08825v3"/>
</dbReference>
<reference evidence="2" key="2">
    <citation type="submission" date="2017-06" db="EMBL/GenBank/DDBJ databases">
        <title>WGS assembly of Brachypodium distachyon.</title>
        <authorList>
            <consortium name="The International Brachypodium Initiative"/>
            <person name="Lucas S."/>
            <person name="Harmon-Smith M."/>
            <person name="Lail K."/>
            <person name="Tice H."/>
            <person name="Grimwood J."/>
            <person name="Bruce D."/>
            <person name="Barry K."/>
            <person name="Shu S."/>
            <person name="Lindquist E."/>
            <person name="Wang M."/>
            <person name="Pitluck S."/>
            <person name="Vogel J.P."/>
            <person name="Garvin D.F."/>
            <person name="Mockler T.C."/>
            <person name="Schmutz J."/>
            <person name="Rokhsar D."/>
            <person name="Bevan M.W."/>
        </authorList>
    </citation>
    <scope>NUCLEOTIDE SEQUENCE</scope>
    <source>
        <strain evidence="2">Bd21</strain>
    </source>
</reference>
<evidence type="ECO:0000256" key="1">
    <source>
        <dbReference type="SAM" id="MobiDB-lite"/>
    </source>
</evidence>
<dbReference type="EMBL" id="CM000884">
    <property type="protein sequence ID" value="KQJ82406.1"/>
    <property type="molecule type" value="Genomic_DNA"/>
</dbReference>
<dbReference type="Proteomes" id="UP000008810">
    <property type="component" value="Chromosome 5"/>
</dbReference>
<feature type="compositionally biased region" description="Low complexity" evidence="1">
    <location>
        <begin position="58"/>
        <end position="76"/>
    </location>
</feature>
<keyword evidence="4" id="KW-1185">Reference proteome</keyword>
<evidence type="ECO:0000313" key="4">
    <source>
        <dbReference type="Proteomes" id="UP000008810"/>
    </source>
</evidence>
<accession>A0A0Q3E422</accession>